<protein>
    <submittedName>
        <fullName evidence="1">Uncharacterized protein</fullName>
    </submittedName>
</protein>
<keyword evidence="2" id="KW-1185">Reference proteome</keyword>
<accession>I3IHY1</accession>
<name>I3IHY1_9BACT</name>
<proteinExistence type="predicted"/>
<comment type="caution">
    <text evidence="1">The sequence shown here is derived from an EMBL/GenBank/DDBJ whole genome shotgun (WGS) entry which is preliminary data.</text>
</comment>
<evidence type="ECO:0000313" key="1">
    <source>
        <dbReference type="EMBL" id="GAB61326.1"/>
    </source>
</evidence>
<dbReference type="Proteomes" id="UP000002985">
    <property type="component" value="Unassembled WGS sequence"/>
</dbReference>
<evidence type="ECO:0000313" key="2">
    <source>
        <dbReference type="Proteomes" id="UP000002985"/>
    </source>
</evidence>
<gene>
    <name evidence="1" type="ORF">KSU1_B0469</name>
</gene>
<dbReference type="AlphaFoldDB" id="I3IHY1"/>
<dbReference type="EMBL" id="BAFH01000002">
    <property type="protein sequence ID" value="GAB61326.1"/>
    <property type="molecule type" value="Genomic_DNA"/>
</dbReference>
<organism evidence="1 2">
    <name type="scientific">Candidatus Jettenia caeni</name>
    <dbReference type="NCBI Taxonomy" id="247490"/>
    <lineage>
        <taxon>Bacteria</taxon>
        <taxon>Pseudomonadati</taxon>
        <taxon>Planctomycetota</taxon>
        <taxon>Candidatus Brocadiia</taxon>
        <taxon>Candidatus Brocadiales</taxon>
        <taxon>Candidatus Brocadiaceae</taxon>
        <taxon>Candidatus Jettenia</taxon>
    </lineage>
</organism>
<sequence>MLYHYLSKYIETLYAQSYILDVGQDFSLASPPEHVHRDSNPKGLPYRIEIPKHLK</sequence>
<reference evidence="1 2" key="1">
    <citation type="journal article" date="2012" name="FEBS Lett.">
        <title>Anammox organism KSU-1 expresses a NirK-type copper-containing nitrite reductase instead of a NirS-type with cytochrome cd1.</title>
        <authorList>
            <person name="Hira D."/>
            <person name="Toh H."/>
            <person name="Migita C.T."/>
            <person name="Okubo H."/>
            <person name="Nishiyama T."/>
            <person name="Hattori M."/>
            <person name="Furukawa K."/>
            <person name="Fujii T."/>
        </authorList>
    </citation>
    <scope>NUCLEOTIDE SEQUENCE [LARGE SCALE GENOMIC DNA]</scope>
</reference>